<evidence type="ECO:0000313" key="5">
    <source>
        <dbReference type="RefSeq" id="XP_031435283.1"/>
    </source>
</evidence>
<reference evidence="5" key="1">
    <citation type="submission" date="2025-08" db="UniProtKB">
        <authorList>
            <consortium name="RefSeq"/>
        </authorList>
    </citation>
    <scope>IDENTIFICATION</scope>
</reference>
<evidence type="ECO:0000256" key="1">
    <source>
        <dbReference type="ARBA" id="ARBA00010365"/>
    </source>
</evidence>
<feature type="compositionally biased region" description="Basic and acidic residues" evidence="2">
    <location>
        <begin position="382"/>
        <end position="401"/>
    </location>
</feature>
<feature type="compositionally biased region" description="Acidic residues" evidence="2">
    <location>
        <begin position="15"/>
        <end position="39"/>
    </location>
</feature>
<dbReference type="KEGG" id="char:105911539"/>
<dbReference type="OrthoDB" id="9030204at2759"/>
<dbReference type="GO" id="GO:0016020">
    <property type="term" value="C:membrane"/>
    <property type="evidence" value="ECO:0007669"/>
    <property type="project" value="InterPro"/>
</dbReference>
<protein>
    <submittedName>
        <fullName evidence="5">Opioid growth factor receptor-like protein 1</fullName>
    </submittedName>
</protein>
<sequence>MGNLMGSLRYKEPSTIEECDSTWETDSESDEHQGEEDSGISESISLSDSGKCAELPEASQQMVVEMLESSAKIKRSFYAAKDLYKYRHSYPNYKEPRRPNEYRNLRFYLNKIPLVPDGIYVEEILNKWRGDYEKLEHNHTYIQWLFPLREQGLNFFAQELTQDEIKEFQSTREAKRRFLLAYTIMLDFFGIKLLDKNGNVDRATNWQDRFQHLNESQHNYLRITRILKSLGELGFEAFKPPLVRLLLKEALVEGTLPNMRHSALEYFTYTLRDRAQRRALLRYAQRHYQPPENFVWGPPRRRRPPAAEGATGAGVGVTAAGREPVTARGRSPPQEGPGSGRRGGNRGHHSPLRTEREREEDEEEEEEEGGGRDGGRGGGGESRARNEGRGEGRGQVDREEYIETIPL</sequence>
<organism evidence="4 5">
    <name type="scientific">Clupea harengus</name>
    <name type="common">Atlantic herring</name>
    <dbReference type="NCBI Taxonomy" id="7950"/>
    <lineage>
        <taxon>Eukaryota</taxon>
        <taxon>Metazoa</taxon>
        <taxon>Chordata</taxon>
        <taxon>Craniata</taxon>
        <taxon>Vertebrata</taxon>
        <taxon>Euteleostomi</taxon>
        <taxon>Actinopterygii</taxon>
        <taxon>Neopterygii</taxon>
        <taxon>Teleostei</taxon>
        <taxon>Clupei</taxon>
        <taxon>Clupeiformes</taxon>
        <taxon>Clupeoidei</taxon>
        <taxon>Clupeidae</taxon>
        <taxon>Clupea</taxon>
    </lineage>
</organism>
<feature type="compositionally biased region" description="Low complexity" evidence="2">
    <location>
        <begin position="306"/>
        <end position="333"/>
    </location>
</feature>
<dbReference type="GO" id="GO:0140625">
    <property type="term" value="F:opioid growth factor receptor activity"/>
    <property type="evidence" value="ECO:0007669"/>
    <property type="project" value="InterPro"/>
</dbReference>
<dbReference type="PANTHER" id="PTHR14015:SF0">
    <property type="entry name" value="OPIOID GROWTH FACTOR RECEPTOR-LIKE PROTEIN 1"/>
    <property type="match status" value="1"/>
</dbReference>
<feature type="compositionally biased region" description="Acidic residues" evidence="2">
    <location>
        <begin position="358"/>
        <end position="368"/>
    </location>
</feature>
<accession>A0A6P8G726</accession>
<dbReference type="RefSeq" id="XP_031435283.1">
    <property type="nucleotide sequence ID" value="XM_031579423.1"/>
</dbReference>
<evidence type="ECO:0000256" key="2">
    <source>
        <dbReference type="SAM" id="MobiDB-lite"/>
    </source>
</evidence>
<keyword evidence="4" id="KW-1185">Reference proteome</keyword>
<comment type="similarity">
    <text evidence="1">Belongs to the opioid growth factor receptor family.</text>
</comment>
<gene>
    <name evidence="5" type="primary">ogfrl1</name>
</gene>
<dbReference type="AlphaFoldDB" id="A0A6P8G726"/>
<name>A0A6P8G726_CLUHA</name>
<dbReference type="GeneID" id="105911539"/>
<dbReference type="Pfam" id="PF04664">
    <property type="entry name" value="OGFr_N"/>
    <property type="match status" value="1"/>
</dbReference>
<dbReference type="Proteomes" id="UP000515152">
    <property type="component" value="Chromosome 13"/>
</dbReference>
<evidence type="ECO:0000313" key="4">
    <source>
        <dbReference type="Proteomes" id="UP000515152"/>
    </source>
</evidence>
<dbReference type="InterPro" id="IPR039574">
    <property type="entry name" value="OGFr"/>
</dbReference>
<evidence type="ECO:0000259" key="3">
    <source>
        <dbReference type="Pfam" id="PF04664"/>
    </source>
</evidence>
<feature type="region of interest" description="Disordered" evidence="2">
    <location>
        <begin position="290"/>
        <end position="407"/>
    </location>
</feature>
<dbReference type="CTD" id="79627"/>
<proteinExistence type="inferred from homology"/>
<dbReference type="InterPro" id="IPR006757">
    <property type="entry name" value="OGF_rcpt"/>
</dbReference>
<dbReference type="PANTHER" id="PTHR14015">
    <property type="entry name" value="OPIOID GROWTH FACTOR RECEPTOR OGFR ZETA-TYPE OPIOID RECEPTOR"/>
    <property type="match status" value="1"/>
</dbReference>
<feature type="region of interest" description="Disordered" evidence="2">
    <location>
        <begin position="1"/>
        <end position="46"/>
    </location>
</feature>
<feature type="domain" description="Opioid growth factor receptor (OGFr) conserved" evidence="3">
    <location>
        <begin position="99"/>
        <end position="301"/>
    </location>
</feature>